<comment type="caution">
    <text evidence="1">The sequence shown here is derived from an EMBL/GenBank/DDBJ whole genome shotgun (WGS) entry which is preliminary data.</text>
</comment>
<protein>
    <submittedName>
        <fullName evidence="1">Uncharacterized protein</fullName>
    </submittedName>
</protein>
<gene>
    <name evidence="1" type="ORF">E4U01_05265</name>
</gene>
<dbReference type="Proteomes" id="UP000297747">
    <property type="component" value="Unassembled WGS sequence"/>
</dbReference>
<accession>A0A4Y9FQA9</accession>
<dbReference type="EMBL" id="SPQA01000015">
    <property type="protein sequence ID" value="TFU30703.1"/>
    <property type="molecule type" value="Genomic_DNA"/>
</dbReference>
<dbReference type="Gene3D" id="1.20.1660.10">
    <property type="entry name" value="Hypothetical protein (EF3068)"/>
    <property type="match status" value="1"/>
</dbReference>
<reference evidence="1 2" key="1">
    <citation type="submission" date="2019-03" db="EMBL/GenBank/DDBJ databases">
        <title>Diversity of the mouse oral microbiome.</title>
        <authorList>
            <person name="Joseph S."/>
            <person name="Aduse-Opoku J."/>
            <person name="Curtis M."/>
            <person name="Wade W."/>
            <person name="Hashim A."/>
        </authorList>
    </citation>
    <scope>NUCLEOTIDE SEQUENCE [LARGE SCALE GENOMIC DNA]</scope>
    <source>
        <strain evidence="1 2">HT4</strain>
    </source>
</reference>
<sequence length="47" mass="5681">MTKEFLNPYKKAPLNWTFIEQAWKSLYREMHYVAIDYLAMNKRGIAV</sequence>
<dbReference type="AlphaFoldDB" id="A0A4Y9FQA9"/>
<organism evidence="1 2">
    <name type="scientific">Streptococcus acidominimus</name>
    <dbReference type="NCBI Taxonomy" id="1326"/>
    <lineage>
        <taxon>Bacteria</taxon>
        <taxon>Bacillati</taxon>
        <taxon>Bacillota</taxon>
        <taxon>Bacilli</taxon>
        <taxon>Lactobacillales</taxon>
        <taxon>Streptococcaceae</taxon>
        <taxon>Streptococcus</taxon>
    </lineage>
</organism>
<evidence type="ECO:0000313" key="1">
    <source>
        <dbReference type="EMBL" id="TFU30703.1"/>
    </source>
</evidence>
<name>A0A4Y9FQA9_STRAI</name>
<proteinExistence type="predicted"/>
<evidence type="ECO:0000313" key="2">
    <source>
        <dbReference type="Proteomes" id="UP000297747"/>
    </source>
</evidence>